<proteinExistence type="predicted"/>
<sequence>MMMGLPWHNAVEINQSQDCFHQWLLSNSTQIVQHKLKIKQAKKVIGKQTTCSSNLKPMKIELRKKMVYVGKLAQCTPKDAICHLKSIDVTAISYFYVSNYQYFLETFSFLELPFHSSKKCTLNVIFLYSTSQN</sequence>
<accession>T1EVX6</accession>
<dbReference type="Proteomes" id="UP000015101">
    <property type="component" value="Unassembled WGS sequence"/>
</dbReference>
<reference evidence="2" key="3">
    <citation type="submission" date="2015-06" db="UniProtKB">
        <authorList>
            <consortium name="EnsemblMetazoa"/>
        </authorList>
    </citation>
    <scope>IDENTIFICATION</scope>
</reference>
<dbReference type="EMBL" id="KB097639">
    <property type="protein sequence ID" value="ESN92779.1"/>
    <property type="molecule type" value="Genomic_DNA"/>
</dbReference>
<reference evidence="1 3" key="2">
    <citation type="journal article" date="2013" name="Nature">
        <title>Insights into bilaterian evolution from three spiralian genomes.</title>
        <authorList>
            <person name="Simakov O."/>
            <person name="Marletaz F."/>
            <person name="Cho S.J."/>
            <person name="Edsinger-Gonzales E."/>
            <person name="Havlak P."/>
            <person name="Hellsten U."/>
            <person name="Kuo D.H."/>
            <person name="Larsson T."/>
            <person name="Lv J."/>
            <person name="Arendt D."/>
            <person name="Savage R."/>
            <person name="Osoegawa K."/>
            <person name="de Jong P."/>
            <person name="Grimwood J."/>
            <person name="Chapman J.A."/>
            <person name="Shapiro H."/>
            <person name="Aerts A."/>
            <person name="Otillar R.P."/>
            <person name="Terry A.Y."/>
            <person name="Boore J.L."/>
            <person name="Grigoriev I.V."/>
            <person name="Lindberg D.R."/>
            <person name="Seaver E.C."/>
            <person name="Weisblat D.A."/>
            <person name="Putnam N.H."/>
            <person name="Rokhsar D.S."/>
        </authorList>
    </citation>
    <scope>NUCLEOTIDE SEQUENCE</scope>
</reference>
<dbReference type="RefSeq" id="XP_009029079.1">
    <property type="nucleotide sequence ID" value="XM_009030831.1"/>
</dbReference>
<dbReference type="KEGG" id="hro:HELRODRAFT_164892"/>
<organism evidence="2 3">
    <name type="scientific">Helobdella robusta</name>
    <name type="common">Californian leech</name>
    <dbReference type="NCBI Taxonomy" id="6412"/>
    <lineage>
        <taxon>Eukaryota</taxon>
        <taxon>Metazoa</taxon>
        <taxon>Spiralia</taxon>
        <taxon>Lophotrochozoa</taxon>
        <taxon>Annelida</taxon>
        <taxon>Clitellata</taxon>
        <taxon>Hirudinea</taxon>
        <taxon>Rhynchobdellida</taxon>
        <taxon>Glossiphoniidae</taxon>
        <taxon>Helobdella</taxon>
    </lineage>
</organism>
<protein>
    <submittedName>
        <fullName evidence="1 2">Uncharacterized protein</fullName>
    </submittedName>
</protein>
<dbReference type="AlphaFoldDB" id="T1EVX6"/>
<evidence type="ECO:0000313" key="3">
    <source>
        <dbReference type="Proteomes" id="UP000015101"/>
    </source>
</evidence>
<evidence type="ECO:0000313" key="2">
    <source>
        <dbReference type="EnsemblMetazoa" id="HelroP164892"/>
    </source>
</evidence>
<evidence type="ECO:0000313" key="1">
    <source>
        <dbReference type="EMBL" id="ESN92779.1"/>
    </source>
</evidence>
<reference evidence="3" key="1">
    <citation type="submission" date="2012-12" db="EMBL/GenBank/DDBJ databases">
        <authorList>
            <person name="Hellsten U."/>
            <person name="Grimwood J."/>
            <person name="Chapman J.A."/>
            <person name="Shapiro H."/>
            <person name="Aerts A."/>
            <person name="Otillar R.P."/>
            <person name="Terry A.Y."/>
            <person name="Boore J.L."/>
            <person name="Simakov O."/>
            <person name="Marletaz F."/>
            <person name="Cho S.-J."/>
            <person name="Edsinger-Gonzales E."/>
            <person name="Havlak P."/>
            <person name="Kuo D.-H."/>
            <person name="Larsson T."/>
            <person name="Lv J."/>
            <person name="Arendt D."/>
            <person name="Savage R."/>
            <person name="Osoegawa K."/>
            <person name="de Jong P."/>
            <person name="Lindberg D.R."/>
            <person name="Seaver E.C."/>
            <person name="Weisblat D.A."/>
            <person name="Putnam N.H."/>
            <person name="Grigoriev I.V."/>
            <person name="Rokhsar D.S."/>
        </authorList>
    </citation>
    <scope>NUCLEOTIDE SEQUENCE</scope>
</reference>
<name>T1EVX6_HELRO</name>
<dbReference type="GeneID" id="20200726"/>
<gene>
    <name evidence="2" type="primary">20200726</name>
    <name evidence="1" type="ORF">HELRODRAFT_164892</name>
</gene>
<dbReference type="EnsemblMetazoa" id="HelroT164892">
    <property type="protein sequence ID" value="HelroP164892"/>
    <property type="gene ID" value="HelroG164892"/>
</dbReference>
<dbReference type="EMBL" id="AMQM01001873">
    <property type="status" value="NOT_ANNOTATED_CDS"/>
    <property type="molecule type" value="Genomic_DNA"/>
</dbReference>
<dbReference type="CTD" id="20200726"/>
<dbReference type="InParanoid" id="T1EVX6"/>
<dbReference type="HOGENOM" id="CLU_1908981_0_0_1"/>
<keyword evidence="3" id="KW-1185">Reference proteome</keyword>